<dbReference type="InterPro" id="IPR011990">
    <property type="entry name" value="TPR-like_helical_dom_sf"/>
</dbReference>
<reference evidence="1 2" key="1">
    <citation type="submission" date="2024-10" db="EMBL/GenBank/DDBJ databases">
        <title>The Natural Products Discovery Center: Release of the First 8490 Sequenced Strains for Exploring Actinobacteria Biosynthetic Diversity.</title>
        <authorList>
            <person name="Kalkreuter E."/>
            <person name="Kautsar S.A."/>
            <person name="Yang D."/>
            <person name="Bader C.D."/>
            <person name="Teijaro C.N."/>
            <person name="Fluegel L."/>
            <person name="Davis C.M."/>
            <person name="Simpson J.R."/>
            <person name="Lauterbach L."/>
            <person name="Steele A.D."/>
            <person name="Gui C."/>
            <person name="Meng S."/>
            <person name="Li G."/>
            <person name="Viehrig K."/>
            <person name="Ye F."/>
            <person name="Su P."/>
            <person name="Kiefer A.F."/>
            <person name="Nichols A."/>
            <person name="Cepeda A.J."/>
            <person name="Yan W."/>
            <person name="Fan B."/>
            <person name="Jiang Y."/>
            <person name="Adhikari A."/>
            <person name="Zheng C.-J."/>
            <person name="Schuster L."/>
            <person name="Cowan T.M."/>
            <person name="Smanski M.J."/>
            <person name="Chevrette M.G."/>
            <person name="De Carvalho L.P.S."/>
            <person name="Shen B."/>
        </authorList>
    </citation>
    <scope>NUCLEOTIDE SEQUENCE [LARGE SCALE GENOMIC DNA]</scope>
    <source>
        <strain evidence="1 2">NPDC013366</strain>
    </source>
</reference>
<accession>A0ABW6YMP7</accession>
<evidence type="ECO:0000313" key="1">
    <source>
        <dbReference type="EMBL" id="MFF9880083.1"/>
    </source>
</evidence>
<comment type="caution">
    <text evidence="1">The sequence shown here is derived from an EMBL/GenBank/DDBJ whole genome shotgun (WGS) entry which is preliminary data.</text>
</comment>
<proteinExistence type="predicted"/>
<dbReference type="Proteomes" id="UP001603418">
    <property type="component" value="Unassembled WGS sequence"/>
</dbReference>
<evidence type="ECO:0000313" key="2">
    <source>
        <dbReference type="Proteomes" id="UP001603418"/>
    </source>
</evidence>
<dbReference type="EMBL" id="JBICBM010000001">
    <property type="protein sequence ID" value="MFF9880083.1"/>
    <property type="molecule type" value="Genomic_DNA"/>
</dbReference>
<organism evidence="1 2">
    <name type="scientific">Streptomyces eurythermus</name>
    <dbReference type="NCBI Taxonomy" id="42237"/>
    <lineage>
        <taxon>Bacteria</taxon>
        <taxon>Bacillati</taxon>
        <taxon>Actinomycetota</taxon>
        <taxon>Actinomycetes</taxon>
        <taxon>Kitasatosporales</taxon>
        <taxon>Streptomycetaceae</taxon>
        <taxon>Streptomyces</taxon>
    </lineage>
</organism>
<gene>
    <name evidence="1" type="ORF">ACF1HC_00425</name>
</gene>
<dbReference type="RefSeq" id="WP_030782793.1">
    <property type="nucleotide sequence ID" value="NZ_JBFACJ010000001.1"/>
</dbReference>
<evidence type="ECO:0008006" key="3">
    <source>
        <dbReference type="Google" id="ProtNLM"/>
    </source>
</evidence>
<protein>
    <recommendedName>
        <fullName evidence="3">Regulatory protein</fullName>
    </recommendedName>
</protein>
<dbReference type="SUPFAM" id="SSF48452">
    <property type="entry name" value="TPR-like"/>
    <property type="match status" value="1"/>
</dbReference>
<name>A0ABW6YMP7_9ACTN</name>
<sequence length="456" mass="49744">MPKRQPNESLARLLDEADWTYGQLASAVNRTGAERGLRLTYDESSVKHWLDGTMPRKNVRPVVIEALARRTGRPVTLEEAGLGSSTTVTGSDVATGEHDLNTIEGLVHTGRADMDPSRRTVLTTALYSATLAVPRFDDAEETLDRLEHQAAGRTVRIGAGDVAVVRSMTDRIADILDELGGAHARPMAAAFLVNSVASYLRADGHDAVKKDMRAAASDLVYLTGWMAMYERAHGLGQRYYRQALGLAKAADDQVTYCRTLRGMALQAANLRHANKALELADSAAEAAPSAGPRLVAFLRGQQAHGAALVGDRRQAFSRLRETEAALAKADTRRDAIGGYDQAAYFFHQSAVLHALGDVPGSITAMQASNRVRPPKEKQGNAHANGLLAQRQFEVGHVEAACATWHAFLDDYATLSSSRADEHFDIMRRRIRPYLKNAKVRELNDRAREMARQKAAA</sequence>
<keyword evidence="2" id="KW-1185">Reference proteome</keyword>